<evidence type="ECO:0000313" key="4">
    <source>
        <dbReference type="WBParaSite" id="PSAMB.scaffold457size50439.g6099.t1"/>
    </source>
</evidence>
<evidence type="ECO:0000256" key="1">
    <source>
        <dbReference type="SAM" id="MobiDB-lite"/>
    </source>
</evidence>
<reference evidence="4" key="1">
    <citation type="submission" date="2022-11" db="UniProtKB">
        <authorList>
            <consortium name="WormBaseParasite"/>
        </authorList>
    </citation>
    <scope>IDENTIFICATION</scope>
</reference>
<keyword evidence="2" id="KW-0812">Transmembrane</keyword>
<dbReference type="Proteomes" id="UP000887566">
    <property type="component" value="Unplaced"/>
</dbReference>
<dbReference type="AlphaFoldDB" id="A0A914WNF6"/>
<feature type="transmembrane region" description="Helical" evidence="2">
    <location>
        <begin position="77"/>
        <end position="95"/>
    </location>
</feature>
<evidence type="ECO:0000256" key="2">
    <source>
        <dbReference type="SAM" id="Phobius"/>
    </source>
</evidence>
<accession>A0A914WNF6</accession>
<proteinExistence type="predicted"/>
<keyword evidence="2" id="KW-1133">Transmembrane helix</keyword>
<keyword evidence="3" id="KW-1185">Reference proteome</keyword>
<feature type="region of interest" description="Disordered" evidence="1">
    <location>
        <begin position="1"/>
        <end position="25"/>
    </location>
</feature>
<protein>
    <submittedName>
        <fullName evidence="4">Uncharacterized protein</fullName>
    </submittedName>
</protein>
<name>A0A914WNF6_9BILA</name>
<dbReference type="WBParaSite" id="PSAMB.scaffold457size50439.g6099.t1">
    <property type="protein sequence ID" value="PSAMB.scaffold457size50439.g6099.t1"/>
    <property type="gene ID" value="PSAMB.scaffold457size50439.g6099"/>
</dbReference>
<keyword evidence="2" id="KW-0472">Membrane</keyword>
<organism evidence="3 4">
    <name type="scientific">Plectus sambesii</name>
    <dbReference type="NCBI Taxonomy" id="2011161"/>
    <lineage>
        <taxon>Eukaryota</taxon>
        <taxon>Metazoa</taxon>
        <taxon>Ecdysozoa</taxon>
        <taxon>Nematoda</taxon>
        <taxon>Chromadorea</taxon>
        <taxon>Plectida</taxon>
        <taxon>Plectina</taxon>
        <taxon>Plectoidea</taxon>
        <taxon>Plectidae</taxon>
        <taxon>Plectus</taxon>
    </lineage>
</organism>
<evidence type="ECO:0000313" key="3">
    <source>
        <dbReference type="Proteomes" id="UP000887566"/>
    </source>
</evidence>
<sequence>MAIGRDVVGDPQECVSGGQSVASVAGESGALRRRAADAGATCPPSNGPASDALTWKTQAIGEAARIARLFGDMFAFAPRRAALAGVLIVVIFRFSNEKMKF</sequence>